<dbReference type="Proteomes" id="UP000001219">
    <property type="component" value="Chromosome"/>
</dbReference>
<dbReference type="RefSeq" id="WP_012833620.1">
    <property type="nucleotide sequence ID" value="NC_013441.1"/>
</dbReference>
<dbReference type="SUPFAM" id="SSF50475">
    <property type="entry name" value="FMN-binding split barrel"/>
    <property type="match status" value="1"/>
</dbReference>
<dbReference type="InterPro" id="IPR012349">
    <property type="entry name" value="Split_barrel_FMN-bd"/>
</dbReference>
<dbReference type="STRING" id="526226.Gbro_1800"/>
<sequence>MVDNPIKELSADEAWNRLGQAELGRIALSYDGQPDIYPVNYLCSDRRIIFRTAQGTKLYELTANSHVAFETDDHDADGGWSVVVKGTARVLESHREIEAADTLPLRTWLPTLKYNYVEISADEITGREFTFGPEPERYTGED</sequence>
<dbReference type="Pfam" id="PF12900">
    <property type="entry name" value="Pyridox_ox_2"/>
    <property type="match status" value="1"/>
</dbReference>
<reference evidence="1 2" key="2">
    <citation type="journal article" date="2010" name="Stand. Genomic Sci.">
        <title>Complete genome sequence of Gordonia bronchialis type strain (3410).</title>
        <authorList>
            <person name="Ivanova N."/>
            <person name="Sikorski J."/>
            <person name="Jando M."/>
            <person name="Lapidus A."/>
            <person name="Nolan M."/>
            <person name="Lucas S."/>
            <person name="Del Rio T.G."/>
            <person name="Tice H."/>
            <person name="Copeland A."/>
            <person name="Cheng J.F."/>
            <person name="Chen F."/>
            <person name="Bruce D."/>
            <person name="Goodwin L."/>
            <person name="Pitluck S."/>
            <person name="Mavromatis K."/>
            <person name="Ovchinnikova G."/>
            <person name="Pati A."/>
            <person name="Chen A."/>
            <person name="Palaniappan K."/>
            <person name="Land M."/>
            <person name="Hauser L."/>
            <person name="Chang Y.J."/>
            <person name="Jeffries C.D."/>
            <person name="Chain P."/>
            <person name="Saunders E."/>
            <person name="Han C."/>
            <person name="Detter J.C."/>
            <person name="Brettin T."/>
            <person name="Rohde M."/>
            <person name="Goker M."/>
            <person name="Bristow J."/>
            <person name="Eisen J.A."/>
            <person name="Markowitz V."/>
            <person name="Hugenholtz P."/>
            <person name="Klenk H.P."/>
            <person name="Kyrpides N.C."/>
        </authorList>
    </citation>
    <scope>NUCLEOTIDE SEQUENCE [LARGE SCALE GENOMIC DNA]</scope>
    <source>
        <strain evidence="2">ATCC 25592 / DSM 43247 / BCRC 13721 / JCM 3198 / KCTC 3076 / NBRC 16047 / NCTC 10667</strain>
    </source>
</reference>
<reference evidence="2" key="1">
    <citation type="submission" date="2009-10" db="EMBL/GenBank/DDBJ databases">
        <title>The complete chromosome of Gordonia bronchialis DSM 43247.</title>
        <authorList>
            <consortium name="US DOE Joint Genome Institute (JGI-PGF)"/>
            <person name="Lucas S."/>
            <person name="Copeland A."/>
            <person name="Lapidus A."/>
            <person name="Glavina del Rio T."/>
            <person name="Dalin E."/>
            <person name="Tice H."/>
            <person name="Bruce D."/>
            <person name="Goodwin L."/>
            <person name="Pitluck S."/>
            <person name="Kyrpides N."/>
            <person name="Mavromatis K."/>
            <person name="Ivanova N."/>
            <person name="Ovchinnikova G."/>
            <person name="Saunders E."/>
            <person name="Brettin T."/>
            <person name="Detter J.C."/>
            <person name="Han C."/>
            <person name="Larimer F."/>
            <person name="Land M."/>
            <person name="Hauser L."/>
            <person name="Markowitz V."/>
            <person name="Cheng J.-F."/>
            <person name="Hugenholtz P."/>
            <person name="Woyke T."/>
            <person name="Wu D."/>
            <person name="Jando M."/>
            <person name="Schneider S."/>
            <person name="Goeker M."/>
            <person name="Klenk H.-P."/>
            <person name="Eisen J.A."/>
        </authorList>
    </citation>
    <scope>NUCLEOTIDE SEQUENCE [LARGE SCALE GENOMIC DNA]</scope>
    <source>
        <strain evidence="2">ATCC 25592 / DSM 43247 / BCRC 13721 / JCM 3198 / KCTC 3076 / NBRC 16047 / NCTC 10667</strain>
    </source>
</reference>
<dbReference type="AlphaFoldDB" id="D0L8P1"/>
<evidence type="ECO:0000313" key="2">
    <source>
        <dbReference type="Proteomes" id="UP000001219"/>
    </source>
</evidence>
<dbReference type="HOGENOM" id="CLU_127487_0_1_11"/>
<keyword evidence="2" id="KW-1185">Reference proteome</keyword>
<accession>D0L8P1</accession>
<evidence type="ECO:0000313" key="1">
    <source>
        <dbReference type="EMBL" id="ACY21058.1"/>
    </source>
</evidence>
<name>D0L8P1_GORB4</name>
<organism evidence="1 2">
    <name type="scientific">Gordonia bronchialis (strain ATCC 25592 / DSM 43247 / BCRC 13721 / JCM 3198 / KCTC 3076 / NBRC 16047 / NCTC 10667)</name>
    <name type="common">Rhodococcus bronchialis</name>
    <dbReference type="NCBI Taxonomy" id="526226"/>
    <lineage>
        <taxon>Bacteria</taxon>
        <taxon>Bacillati</taxon>
        <taxon>Actinomycetota</taxon>
        <taxon>Actinomycetes</taxon>
        <taxon>Mycobacteriales</taxon>
        <taxon>Gordoniaceae</taxon>
        <taxon>Gordonia</taxon>
    </lineage>
</organism>
<proteinExistence type="predicted"/>
<dbReference type="eggNOG" id="COG3467">
    <property type="taxonomic scope" value="Bacteria"/>
</dbReference>
<dbReference type="Gene3D" id="2.30.110.10">
    <property type="entry name" value="Electron Transport, Fmn-binding Protein, Chain A"/>
    <property type="match status" value="1"/>
</dbReference>
<dbReference type="EMBL" id="CP001802">
    <property type="protein sequence ID" value="ACY21058.1"/>
    <property type="molecule type" value="Genomic_DNA"/>
</dbReference>
<protein>
    <submittedName>
        <fullName evidence="1">Pyridoxamine 5'-phosphate oxidase-related FMN-binding protein</fullName>
    </submittedName>
</protein>
<dbReference type="KEGG" id="gbr:Gbro_1800"/>
<dbReference type="OrthoDB" id="7062584at2"/>
<dbReference type="InterPro" id="IPR024747">
    <property type="entry name" value="Pyridox_Oxase-rel"/>
</dbReference>
<gene>
    <name evidence="1" type="ordered locus">Gbro_1800</name>
</gene>